<dbReference type="GO" id="GO:0008017">
    <property type="term" value="F:microtubule binding"/>
    <property type="evidence" value="ECO:0007669"/>
    <property type="project" value="TreeGrafter"/>
</dbReference>
<feature type="compositionally biased region" description="Low complexity" evidence="1">
    <location>
        <begin position="94"/>
        <end position="106"/>
    </location>
</feature>
<dbReference type="GO" id="GO:0005874">
    <property type="term" value="C:microtubule"/>
    <property type="evidence" value="ECO:0007669"/>
    <property type="project" value="TreeGrafter"/>
</dbReference>
<feature type="region of interest" description="Disordered" evidence="1">
    <location>
        <begin position="1"/>
        <end position="47"/>
    </location>
</feature>
<feature type="compositionally biased region" description="Polar residues" evidence="1">
    <location>
        <begin position="1"/>
        <end position="12"/>
    </location>
</feature>
<dbReference type="Proteomes" id="UP000041254">
    <property type="component" value="Unassembled WGS sequence"/>
</dbReference>
<feature type="region of interest" description="Disordered" evidence="1">
    <location>
        <begin position="935"/>
        <end position="957"/>
    </location>
</feature>
<dbReference type="GO" id="GO:0016020">
    <property type="term" value="C:membrane"/>
    <property type="evidence" value="ECO:0007669"/>
    <property type="project" value="TreeGrafter"/>
</dbReference>
<evidence type="ECO:0000313" key="3">
    <source>
        <dbReference type="EMBL" id="CEM26963.1"/>
    </source>
</evidence>
<feature type="region of interest" description="Disordered" evidence="1">
    <location>
        <begin position="795"/>
        <end position="828"/>
    </location>
</feature>
<evidence type="ECO:0000313" key="4">
    <source>
        <dbReference type="Proteomes" id="UP000041254"/>
    </source>
</evidence>
<feature type="region of interest" description="Disordered" evidence="1">
    <location>
        <begin position="94"/>
        <end position="114"/>
    </location>
</feature>
<reference evidence="3 4" key="1">
    <citation type="submission" date="2014-11" db="EMBL/GenBank/DDBJ databases">
        <authorList>
            <person name="Zhu J."/>
            <person name="Qi W."/>
            <person name="Song R."/>
        </authorList>
    </citation>
    <scope>NUCLEOTIDE SEQUENCE [LARGE SCALE GENOMIC DNA]</scope>
</reference>
<dbReference type="OrthoDB" id="5061070at2759"/>
<accession>A0A0G4GCD5</accession>
<dbReference type="InterPro" id="IPR027417">
    <property type="entry name" value="P-loop_NTPase"/>
</dbReference>
<dbReference type="Pfam" id="PF00350">
    <property type="entry name" value="Dynamin_N"/>
    <property type="match status" value="1"/>
</dbReference>
<dbReference type="InterPro" id="IPR045063">
    <property type="entry name" value="Dynamin_N"/>
</dbReference>
<dbReference type="PANTHER" id="PTHR11566">
    <property type="entry name" value="DYNAMIN"/>
    <property type="match status" value="1"/>
</dbReference>
<protein>
    <recommendedName>
        <fullName evidence="2">Dynamin N-terminal domain-containing protein</fullName>
    </recommendedName>
</protein>
<feature type="domain" description="Dynamin N-terminal" evidence="2">
    <location>
        <begin position="222"/>
        <end position="370"/>
    </location>
</feature>
<sequence>MINTNTSSNSPRHSLGDISPAYTKSRISNPPPRIPPLDISPIRRRNTGTSYDRVRALHESYRAPAPVAMRPFPRDEGSSINAGWGGGRVPFGDSESSAAAAGSSSSYWQRQCHDESDGARLIRQPMSDYGTPSSSFSPGGERGMLLADGEGEGEGGGEGEGDVYRGGIGDPAMRSFTLDEKGFREAQRLLQMHAHTTDPMVLYRLVYDLLRLVGLGFMIPRIVTIGQQSDGKTTFLEAMLRLCFGYTRNGAAATKGPVRIDVKNDESSPTPRCQLNQEHIRLAAIQGRMRELMEHRSLSKEETHLEISYSGAPNLMCVDLPGIVQETGDTTREDVELTMDVVRHYVRHSPNDLYLVFKRADVDPGTWPIHDFIQSLGLHREQTIVACTRAENFLRENRVIYKTELLKLIKQKRVHDCSGEPIPMYFVELHNLSDQEKALPFAERTAVMEGQLAARRLDILDRLNKLENGAATDEDTTELYRYFDVESLEAHLNATFRRLLLRQLHALKSSLTSLLNELTSRHQVMTRQMEKIAPLTLGDLIERIVDLLDDTAQKLFNGEHPLMTEAFIAQHGARLEDDLGHGEDLARRIFRQYDTSRPAELSSGISRVTTFDTKLITRLAMNRVCQFLKEKIDDLEPELRCTKDYLLNKLGAVRGVLDSYSVKSMLPELVRHTTRGPLTQLAFLSAATAAAVLQRVLQAALELVEKRLLQDPHKSHMLFLLENTSFVFAVQKACADHAVRKAAACAKAMVQDIHEQTTAIRFGVLENIYSVVDAFERRRDARHLISVESPARRIADGSDGSLRRRRDRVVRTPSPSRRQVVAGGDTDEESGKVDVVAQEATSCLVYSVRDRTNERQKQLNIVHEGALPEEMIYEEVRTQFHIVKALVAVQLQVKMYVYLFQDICEGGDDNTEGYPFATLSEELKSSLLYQPTIDTDDTHGGDFHRPPQRESPVRKRTDSDYLRDFGLDSMQSQLAQRIQATAQELAYVREALKHLGRLMVAMQTAPIDFFRLHINRRCAGDTDN</sequence>
<dbReference type="GO" id="GO:0003924">
    <property type="term" value="F:GTPase activity"/>
    <property type="evidence" value="ECO:0007669"/>
    <property type="project" value="TreeGrafter"/>
</dbReference>
<dbReference type="PRINTS" id="PR00195">
    <property type="entry name" value="DYNAMIN"/>
</dbReference>
<evidence type="ECO:0000256" key="1">
    <source>
        <dbReference type="SAM" id="MobiDB-lite"/>
    </source>
</evidence>
<name>A0A0G4GCD5_VITBC</name>
<dbReference type="EMBL" id="CDMY01000624">
    <property type="protein sequence ID" value="CEM26963.1"/>
    <property type="molecule type" value="Genomic_DNA"/>
</dbReference>
<dbReference type="PANTHER" id="PTHR11566:SF169">
    <property type="entry name" value="DYNAMIN-LIKE PROTEIN C"/>
    <property type="match status" value="1"/>
</dbReference>
<dbReference type="VEuPathDB" id="CryptoDB:Vbra_22175"/>
<dbReference type="Gene3D" id="3.40.50.300">
    <property type="entry name" value="P-loop containing nucleotide triphosphate hydrolases"/>
    <property type="match status" value="1"/>
</dbReference>
<keyword evidence="4" id="KW-1185">Reference proteome</keyword>
<dbReference type="AlphaFoldDB" id="A0A0G4GCD5"/>
<dbReference type="InParanoid" id="A0A0G4GCD5"/>
<evidence type="ECO:0000259" key="2">
    <source>
        <dbReference type="Pfam" id="PF00350"/>
    </source>
</evidence>
<gene>
    <name evidence="3" type="ORF">Vbra_22175</name>
</gene>
<organism evidence="3 4">
    <name type="scientific">Vitrella brassicaformis (strain CCMP3155)</name>
    <dbReference type="NCBI Taxonomy" id="1169540"/>
    <lineage>
        <taxon>Eukaryota</taxon>
        <taxon>Sar</taxon>
        <taxon>Alveolata</taxon>
        <taxon>Colpodellida</taxon>
        <taxon>Vitrellaceae</taxon>
        <taxon>Vitrella</taxon>
    </lineage>
</organism>
<feature type="compositionally biased region" description="Basic and acidic residues" evidence="1">
    <location>
        <begin position="936"/>
        <end position="957"/>
    </location>
</feature>
<dbReference type="GO" id="GO:0005737">
    <property type="term" value="C:cytoplasm"/>
    <property type="evidence" value="ECO:0007669"/>
    <property type="project" value="TreeGrafter"/>
</dbReference>
<dbReference type="SUPFAM" id="SSF52540">
    <property type="entry name" value="P-loop containing nucleoside triphosphate hydrolases"/>
    <property type="match status" value="1"/>
</dbReference>
<dbReference type="InterPro" id="IPR022812">
    <property type="entry name" value="Dynamin"/>
</dbReference>
<proteinExistence type="predicted"/>
<dbReference type="STRING" id="1169540.A0A0G4GCD5"/>